<proteinExistence type="predicted"/>
<evidence type="ECO:0000313" key="2">
    <source>
        <dbReference type="Proteomes" id="UP000663882"/>
    </source>
</evidence>
<accession>A0A815V3G4</accession>
<sequence>SIFLPPNVATRIPIVISQLYRAYSLSQVPINELVRLLKTKFQCIIHAQQ</sequence>
<dbReference type="EMBL" id="CAJNOO010016763">
    <property type="protein sequence ID" value="CAF1522616.1"/>
    <property type="molecule type" value="Genomic_DNA"/>
</dbReference>
<dbReference type="OrthoDB" id="2157345at2759"/>
<organism evidence="1 2">
    <name type="scientific">Rotaria sordida</name>
    <dbReference type="NCBI Taxonomy" id="392033"/>
    <lineage>
        <taxon>Eukaryota</taxon>
        <taxon>Metazoa</taxon>
        <taxon>Spiralia</taxon>
        <taxon>Gnathifera</taxon>
        <taxon>Rotifera</taxon>
        <taxon>Eurotatoria</taxon>
        <taxon>Bdelloidea</taxon>
        <taxon>Philodinida</taxon>
        <taxon>Philodinidae</taxon>
        <taxon>Rotaria</taxon>
    </lineage>
</organism>
<name>A0A815V3G4_9BILA</name>
<gene>
    <name evidence="1" type="ORF">RFH988_LOCUS39332</name>
</gene>
<reference evidence="1" key="1">
    <citation type="submission" date="2021-02" db="EMBL/GenBank/DDBJ databases">
        <authorList>
            <person name="Nowell W R."/>
        </authorList>
    </citation>
    <scope>NUCLEOTIDE SEQUENCE</scope>
</reference>
<feature type="non-terminal residue" evidence="1">
    <location>
        <position position="1"/>
    </location>
</feature>
<dbReference type="AlphaFoldDB" id="A0A815V3G4"/>
<comment type="caution">
    <text evidence="1">The sequence shown here is derived from an EMBL/GenBank/DDBJ whole genome shotgun (WGS) entry which is preliminary data.</text>
</comment>
<dbReference type="Proteomes" id="UP000663882">
    <property type="component" value="Unassembled WGS sequence"/>
</dbReference>
<protein>
    <submittedName>
        <fullName evidence="1">Uncharacterized protein</fullName>
    </submittedName>
</protein>
<evidence type="ECO:0000313" key="1">
    <source>
        <dbReference type="EMBL" id="CAF1522616.1"/>
    </source>
</evidence>